<protein>
    <recommendedName>
        <fullName evidence="6">Ternary complex factor MIP1 leucine-zipper domain-containing protein</fullName>
    </recommendedName>
</protein>
<dbReference type="AlphaFoldDB" id="A0A8S9MBA9"/>
<feature type="domain" description="Ternary complex factor MIP1 leucine-zipper" evidence="6">
    <location>
        <begin position="104"/>
        <end position="180"/>
    </location>
</feature>
<dbReference type="Gene3D" id="1.20.1080.10">
    <property type="entry name" value="Glycerol uptake facilitator protein"/>
    <property type="match status" value="1"/>
</dbReference>
<evidence type="ECO:0000256" key="5">
    <source>
        <dbReference type="SAM" id="MobiDB-lite"/>
    </source>
</evidence>
<dbReference type="InterPro" id="IPR025757">
    <property type="entry name" value="MIP1_Leuzipper"/>
</dbReference>
<sequence>MSHSSSINLLHYHYLPSGLNQSSSRFCLTAPSSYRWSSPEEDCSVLAMPTTTLPRSISPFNVPHSVVWMLREMLDEEEKTREILERVQKHELPSSSSVTLPASLPPKVYMLREMLDQEEKTREILERVQKHQLPSSSSVALPASLPPKMKELITELSIVEGEISRLEVQISHLQINLKEEQDETLRQATTSSSRRTWQASESDNNDNITSHQALPNYPNFPPPSPMVNTCMMKNGNNNTKSSTSHHQENATFETKTLHFINKAIKGDYVTQSFHKTNEKVGLVKKENPRSLQQENKLQENTNMKKMLRRMKSPSPLREPRYSSPKTNKDRVALDTSLDLPPKSLSSTILMEDGQNIQKWHPNKLAENIMKCLNFIYVRLLRTTRVMELEKGPVSRSNPFSLISRSFRVDKATSGLSKSMNLVSYKESRQQDPYGVFDVEASLARDIGPYKNLVIFTSSCMDSKCISSSSSVSLIQKLRVLMNNLETVDLRVLSHQQKLAFWINMFNACVMHLADGYNKGTGLGAEIIGTFVLVYTVFSATDPKRSARDSHIPVLAPLPIGFAVFMVHLATIPITGTGINPARSFGAAVIYNQEKAWDDQVLDILGGTDHMIGAAAAALYHQFVLRAAGIKSLGSFRSSA</sequence>
<dbReference type="SUPFAM" id="SSF81338">
    <property type="entry name" value="Aquaporin-like"/>
    <property type="match status" value="1"/>
</dbReference>
<gene>
    <name evidence="7" type="ORF">F2Q70_00007757</name>
</gene>
<evidence type="ECO:0000256" key="1">
    <source>
        <dbReference type="ARBA" id="ARBA00004141"/>
    </source>
</evidence>
<feature type="region of interest" description="Disordered" evidence="5">
    <location>
        <begin position="182"/>
        <end position="221"/>
    </location>
</feature>
<comment type="caution">
    <text evidence="7">The sequence shown here is derived from an EMBL/GenBank/DDBJ whole genome shotgun (WGS) entry which is preliminary data.</text>
</comment>
<feature type="compositionally biased region" description="Polar residues" evidence="5">
    <location>
        <begin position="289"/>
        <end position="303"/>
    </location>
</feature>
<evidence type="ECO:0000259" key="6">
    <source>
        <dbReference type="Pfam" id="PF14389"/>
    </source>
</evidence>
<name>A0A8S9MBA9_BRACR</name>
<keyword evidence="3" id="KW-1133">Transmembrane helix</keyword>
<keyword evidence="2" id="KW-0812">Transmembrane</keyword>
<comment type="subcellular location">
    <subcellularLocation>
        <location evidence="1">Membrane</location>
        <topology evidence="1">Multi-pass membrane protein</topology>
    </subcellularLocation>
</comment>
<dbReference type="PANTHER" id="PTHR46248">
    <property type="entry name" value="EXPRESSED PROTEIN"/>
    <property type="match status" value="1"/>
</dbReference>
<dbReference type="PRINTS" id="PR00783">
    <property type="entry name" value="MINTRINSICP"/>
</dbReference>
<dbReference type="Pfam" id="PF00230">
    <property type="entry name" value="MIP"/>
    <property type="match status" value="1"/>
</dbReference>
<dbReference type="EMBL" id="QGKY02000089">
    <property type="protein sequence ID" value="KAF2615418.1"/>
    <property type="molecule type" value="Genomic_DNA"/>
</dbReference>
<keyword evidence="4" id="KW-0472">Membrane</keyword>
<accession>A0A8S9MBA9</accession>
<feature type="region of interest" description="Disordered" evidence="5">
    <location>
        <begin position="289"/>
        <end position="329"/>
    </location>
</feature>
<evidence type="ECO:0000256" key="3">
    <source>
        <dbReference type="ARBA" id="ARBA00022989"/>
    </source>
</evidence>
<reference evidence="7" key="1">
    <citation type="submission" date="2019-12" db="EMBL/GenBank/DDBJ databases">
        <title>Genome sequencing and annotation of Brassica cretica.</title>
        <authorList>
            <person name="Studholme D.J."/>
            <person name="Sarris P.F."/>
        </authorList>
    </citation>
    <scope>NUCLEOTIDE SEQUENCE</scope>
    <source>
        <strain evidence="7">PFS-102/07</strain>
        <tissue evidence="7">Leaf</tissue>
    </source>
</reference>
<dbReference type="Pfam" id="PF14389">
    <property type="entry name" value="Lzipper-MIP1"/>
    <property type="match status" value="1"/>
</dbReference>
<dbReference type="InterPro" id="IPR023271">
    <property type="entry name" value="Aquaporin-like"/>
</dbReference>
<evidence type="ECO:0000313" key="7">
    <source>
        <dbReference type="EMBL" id="KAF2615418.1"/>
    </source>
</evidence>
<dbReference type="InterPro" id="IPR000425">
    <property type="entry name" value="MIP"/>
</dbReference>
<proteinExistence type="predicted"/>
<evidence type="ECO:0000256" key="2">
    <source>
        <dbReference type="ARBA" id="ARBA00022692"/>
    </source>
</evidence>
<dbReference type="PANTHER" id="PTHR46248:SF6">
    <property type="entry name" value="OS03G0859900 PROTEIN"/>
    <property type="match status" value="1"/>
</dbReference>
<dbReference type="GO" id="GO:0016020">
    <property type="term" value="C:membrane"/>
    <property type="evidence" value="ECO:0007669"/>
    <property type="project" value="UniProtKB-SubCell"/>
</dbReference>
<dbReference type="GO" id="GO:0015267">
    <property type="term" value="F:channel activity"/>
    <property type="evidence" value="ECO:0007669"/>
    <property type="project" value="InterPro"/>
</dbReference>
<organism evidence="7">
    <name type="scientific">Brassica cretica</name>
    <name type="common">Mustard</name>
    <dbReference type="NCBI Taxonomy" id="69181"/>
    <lineage>
        <taxon>Eukaryota</taxon>
        <taxon>Viridiplantae</taxon>
        <taxon>Streptophyta</taxon>
        <taxon>Embryophyta</taxon>
        <taxon>Tracheophyta</taxon>
        <taxon>Spermatophyta</taxon>
        <taxon>Magnoliopsida</taxon>
        <taxon>eudicotyledons</taxon>
        <taxon>Gunneridae</taxon>
        <taxon>Pentapetalae</taxon>
        <taxon>rosids</taxon>
        <taxon>malvids</taxon>
        <taxon>Brassicales</taxon>
        <taxon>Brassicaceae</taxon>
        <taxon>Brassiceae</taxon>
        <taxon>Brassica</taxon>
    </lineage>
</organism>
<feature type="compositionally biased region" description="Polar residues" evidence="5">
    <location>
        <begin position="186"/>
        <end position="213"/>
    </location>
</feature>
<evidence type="ECO:0000256" key="4">
    <source>
        <dbReference type="ARBA" id="ARBA00023136"/>
    </source>
</evidence>